<dbReference type="OrthoDB" id="3778625at2"/>
<reference evidence="2 3" key="1">
    <citation type="submission" date="2019-03" db="EMBL/GenBank/DDBJ databases">
        <authorList>
            <person name="Kim M.K.M."/>
        </authorList>
    </citation>
    <scope>NUCLEOTIDE SEQUENCE [LARGE SCALE GENOMIC DNA]</scope>
    <source>
        <strain evidence="2 3">18JY15-6</strain>
    </source>
</reference>
<evidence type="ECO:0000313" key="3">
    <source>
        <dbReference type="Proteomes" id="UP000295453"/>
    </source>
</evidence>
<feature type="chain" id="PRO_5020968536" description="Lipoprotein" evidence="1">
    <location>
        <begin position="32"/>
        <end position="334"/>
    </location>
</feature>
<organism evidence="2 3">
    <name type="scientific">Nocardioides jejuensis</name>
    <dbReference type="NCBI Taxonomy" id="2502782"/>
    <lineage>
        <taxon>Bacteria</taxon>
        <taxon>Bacillati</taxon>
        <taxon>Actinomycetota</taxon>
        <taxon>Actinomycetes</taxon>
        <taxon>Propionibacteriales</taxon>
        <taxon>Nocardioidaceae</taxon>
        <taxon>Nocardioides</taxon>
    </lineage>
</organism>
<keyword evidence="3" id="KW-1185">Reference proteome</keyword>
<dbReference type="PROSITE" id="PS51257">
    <property type="entry name" value="PROKAR_LIPOPROTEIN"/>
    <property type="match status" value="1"/>
</dbReference>
<dbReference type="EMBL" id="SJZJ01000004">
    <property type="protein sequence ID" value="TCJ30307.1"/>
    <property type="molecule type" value="Genomic_DNA"/>
</dbReference>
<evidence type="ECO:0008006" key="4">
    <source>
        <dbReference type="Google" id="ProtNLM"/>
    </source>
</evidence>
<comment type="caution">
    <text evidence="2">The sequence shown here is derived from an EMBL/GenBank/DDBJ whole genome shotgun (WGS) entry which is preliminary data.</text>
</comment>
<evidence type="ECO:0000256" key="1">
    <source>
        <dbReference type="SAM" id="SignalP"/>
    </source>
</evidence>
<sequence>MKTRGIRAALATWLVAALTAGLLAGCGGADAADRFRDLPGVRAASVERRALDTDYYAWDAVVDMRGDATAEQVAAVLDRLAAWRGADAGEERTTAVYLDAHTTRYDDGWLPEGASMARSRRSHAANLANARLLLAAHAALGGRVTIFGDDLMKQWRVQSPDMRATLRAIRADPVLSAAPRLVIEAPHARLGTLGPLTADWVAAYERSVTTLPKPKGVRTSVAYFGTPMDGEDFNPGARPGQLEILMALQMRERRARQLVNADAAADPRWPAVRSQLDVLAGRPAGSKMIVWLQYDAIGSEYRRIHDLVDLTLGRPVQAGKQPSWNDEAAAYLTD</sequence>
<dbReference type="Proteomes" id="UP000295453">
    <property type="component" value="Unassembled WGS sequence"/>
</dbReference>
<dbReference type="AlphaFoldDB" id="A0A4R1CHS4"/>
<keyword evidence="1" id="KW-0732">Signal</keyword>
<name>A0A4R1CHS4_9ACTN</name>
<evidence type="ECO:0000313" key="2">
    <source>
        <dbReference type="EMBL" id="TCJ30307.1"/>
    </source>
</evidence>
<protein>
    <recommendedName>
        <fullName evidence="4">Lipoprotein</fullName>
    </recommendedName>
</protein>
<dbReference type="RefSeq" id="WP_131581807.1">
    <property type="nucleotide sequence ID" value="NZ_SJZJ01000004.1"/>
</dbReference>
<proteinExistence type="predicted"/>
<gene>
    <name evidence="2" type="ORF">EPD65_03615</name>
</gene>
<accession>A0A4R1CHS4</accession>
<feature type="signal peptide" evidence="1">
    <location>
        <begin position="1"/>
        <end position="31"/>
    </location>
</feature>